<sequence>MEVFRRAILQAGPPENFALQTVQEVIKPQKQTKLAQDENQLLENMLRTLLQELVSSAVQSGEPIMHYGQSIDDGETSQAQIPRLLDIVLYLCEKEHVEGGMIFQLLEDLTEMSTMKNCKDIFGYIESKQDILGKLELFARGKLVMLRTCNQLLRRLSKANDVVFCGRILMFLAHFFPLSERSAVNIKGVFNTSNETKYEKDPPDGIPVDFNFYKTFWSLQVVLNTFDAQPLSDEVGDANVLEEEAATFNIKYLTSSKLMGLELKDPSFRRHVLVQCLILFDYLKAPGKNDKDLPSESMKEEMKSCEERVKKLLETTPPKGKDFLHSIEHILEREKNWVWWKRDGCPPFEKQSMEKKAVQDGPKKRPRWRLGNKELSQLWKWADQNPNALTDPQRVRTPAITEYWKPLADDMDPSAGIEAEYHHKNSRKQRYSSEQIAVAIVFGFVDQLQAWWDHYLSQENRNYVLNARRPETEAGPSGKMITSTESDAVDTLIYAILLQFVGSTAEVVAEGLNLCSDFKLKRQLEKQNVTGKQALGDFCQQFSYEDLKSVYCWKGLRFSARQDLDGFSRFTDHGIEGVVPLELLPPHVRSRYEGKANDRSKRAKKEDSKVAPSQAEENQIAASASENDGEGIRADLEASATPVETDVTAGTGNISQSGTATPDEHQKQSSDTDMGQEAGQLDADAEADAGMMDGETDAEVDLEAVGILYFDIGIVIDGKVSAATIDGSDSDDLNPNDAFGDGSDIVRDLDDYKYGDDSGDKPNDDVVEAQACIRYEENTGGFEFNSTSDKIVMRLGQLFVSVYELRNVLKIFAIENEVVEK</sequence>
<keyword evidence="2" id="KW-1185">Reference proteome</keyword>
<evidence type="ECO:0000313" key="2">
    <source>
        <dbReference type="Proteomes" id="UP000829398"/>
    </source>
</evidence>
<accession>A0ACB8KDB1</accession>
<evidence type="ECO:0000313" key="1">
    <source>
        <dbReference type="EMBL" id="KAH9752351.1"/>
    </source>
</evidence>
<dbReference type="EMBL" id="CM039174">
    <property type="protein sequence ID" value="KAH9752351.1"/>
    <property type="molecule type" value="Genomic_DNA"/>
</dbReference>
<gene>
    <name evidence="1" type="ORF">KPL71_014654</name>
</gene>
<reference evidence="2" key="1">
    <citation type="journal article" date="2023" name="Hortic. Res.">
        <title>A chromosome-level phased genome enabling allele-level studies in sweet orange: a case study on citrus Huanglongbing tolerance.</title>
        <authorList>
            <person name="Wu B."/>
            <person name="Yu Q."/>
            <person name="Deng Z."/>
            <person name="Duan Y."/>
            <person name="Luo F."/>
            <person name="Gmitter F. Jr."/>
        </authorList>
    </citation>
    <scope>NUCLEOTIDE SEQUENCE [LARGE SCALE GENOMIC DNA]</scope>
    <source>
        <strain evidence="2">cv. Valencia</strain>
    </source>
</reference>
<proteinExistence type="predicted"/>
<name>A0ACB8KDB1_CITSI</name>
<comment type="caution">
    <text evidence="1">The sequence shown here is derived from an EMBL/GenBank/DDBJ whole genome shotgun (WGS) entry which is preliminary data.</text>
</comment>
<dbReference type="Proteomes" id="UP000829398">
    <property type="component" value="Chromosome 5"/>
</dbReference>
<protein>
    <submittedName>
        <fullName evidence="1">THO complex subunit 1</fullName>
    </submittedName>
</protein>
<organism evidence="1 2">
    <name type="scientific">Citrus sinensis</name>
    <name type="common">Sweet orange</name>
    <name type="synonym">Citrus aurantium var. sinensis</name>
    <dbReference type="NCBI Taxonomy" id="2711"/>
    <lineage>
        <taxon>Eukaryota</taxon>
        <taxon>Viridiplantae</taxon>
        <taxon>Streptophyta</taxon>
        <taxon>Embryophyta</taxon>
        <taxon>Tracheophyta</taxon>
        <taxon>Spermatophyta</taxon>
        <taxon>Magnoliopsida</taxon>
        <taxon>eudicotyledons</taxon>
        <taxon>Gunneridae</taxon>
        <taxon>Pentapetalae</taxon>
        <taxon>rosids</taxon>
        <taxon>malvids</taxon>
        <taxon>Sapindales</taxon>
        <taxon>Rutaceae</taxon>
        <taxon>Aurantioideae</taxon>
        <taxon>Citrus</taxon>
    </lineage>
</organism>